<reference evidence="2 3" key="1">
    <citation type="submission" date="2015-09" db="EMBL/GenBank/DDBJ databases">
        <authorList>
            <consortium name="Pathogen Informatics"/>
        </authorList>
    </citation>
    <scope>NUCLEOTIDE SEQUENCE [LARGE SCALE GENOMIC DNA]</scope>
    <source>
        <strain evidence="2 3">2789STDY5834880</strain>
    </source>
</reference>
<dbReference type="Pfam" id="PF16819">
    <property type="entry name" value="DUF5074"/>
    <property type="match status" value="1"/>
</dbReference>
<dbReference type="AlphaFoldDB" id="A0A174SL86"/>
<protein>
    <submittedName>
        <fullName evidence="2">Surface protein</fullName>
    </submittedName>
</protein>
<evidence type="ECO:0000313" key="2">
    <source>
        <dbReference type="EMBL" id="CUP98392.1"/>
    </source>
</evidence>
<dbReference type="InterPro" id="IPR031815">
    <property type="entry name" value="DUF5074"/>
</dbReference>
<dbReference type="RefSeq" id="WP_253280414.1">
    <property type="nucleotide sequence ID" value="NZ_CZAI01000009.1"/>
</dbReference>
<organism evidence="2 3">
    <name type="scientific">Bacteroides caccae</name>
    <dbReference type="NCBI Taxonomy" id="47678"/>
    <lineage>
        <taxon>Bacteria</taxon>
        <taxon>Pseudomonadati</taxon>
        <taxon>Bacteroidota</taxon>
        <taxon>Bacteroidia</taxon>
        <taxon>Bacteroidales</taxon>
        <taxon>Bacteroidaceae</taxon>
        <taxon>Bacteroides</taxon>
    </lineage>
</organism>
<dbReference type="STRING" id="47678.ERS852494_03627"/>
<name>A0A174SL86_9BACE</name>
<proteinExistence type="predicted"/>
<feature type="chain" id="PRO_5008033090" evidence="1">
    <location>
        <begin position="24"/>
        <end position="660"/>
    </location>
</feature>
<dbReference type="PANTHER" id="PTHR47197">
    <property type="entry name" value="PROTEIN NIRF"/>
    <property type="match status" value="1"/>
</dbReference>
<dbReference type="SUPFAM" id="SSF50969">
    <property type="entry name" value="YVTN repeat-like/Quinoprotein amine dehydrogenase"/>
    <property type="match status" value="1"/>
</dbReference>
<dbReference type="Gene3D" id="2.130.10.10">
    <property type="entry name" value="YVTN repeat-like/Quinoprotein amine dehydrogenase"/>
    <property type="match status" value="1"/>
</dbReference>
<sequence length="660" mass="73968">MDVKRKLTYIFRLCLPLLLLLNACDDMEDKPFTSSDITGDPTETDTAELYALCEGLFNQNNSSLMRFSFNNQRMVRNYFKTINHRGLGDTANDLAIYGSKIYIVANVSSTIEIVDFQTGNSLKQIQMLTENGNPREPRYIAFHKEKAYVCSYDGTVARIDTASLTIDAMTTVGRNPDGICVQDDKLYVSNSGGLDHASGLGVDNTVSVVDIATFKETDKIIVGPNPGKIIADTKEKVVYVATRGEDVEAGDYNFAKIDCRTKVVTHYNERVQNFAIDGEIAYLYNYNYSTQTASIKTFNLKTGETVRENFITDGTNISTPYGINVNPYSGNIYITDAYDYTVYGDLLCFNQQGQLLFRLNNIGLNPNTIVFSDKASRSDIDDTGETENSLAFANKVWEYRPAPGQFINTTTSAYKNGFTYDDILKEATRKIRQKSIITLGGFGGYIVLGFPQSIPNVEGEYDFKIKGNAYYNLKTETGKLGGSAEPGIVFVSKDVNGNGEPDDEWYELAGSEYGKDTETRGYEITYYRPEPANQNVSWKDNQGNEGEILRNSFHNQESYYPVWIQENEITFRGTRLKDNAVPENGLWVGYCYPWGYADNHRNDKEGSNFKIDWAIDSNGESIVLDCIDFVKIMTAVNQDAGQMGEISTEVTTVENLHFKN</sequence>
<dbReference type="InterPro" id="IPR051200">
    <property type="entry name" value="Host-pathogen_enzymatic-act"/>
</dbReference>
<gene>
    <name evidence="2" type="ORF">ERS852494_03627</name>
</gene>
<keyword evidence="1" id="KW-0732">Signal</keyword>
<dbReference type="EMBL" id="CZAI01000009">
    <property type="protein sequence ID" value="CUP98392.1"/>
    <property type="molecule type" value="Genomic_DNA"/>
</dbReference>
<feature type="signal peptide" evidence="1">
    <location>
        <begin position="1"/>
        <end position="23"/>
    </location>
</feature>
<evidence type="ECO:0000256" key="1">
    <source>
        <dbReference type="SAM" id="SignalP"/>
    </source>
</evidence>
<dbReference type="Proteomes" id="UP000095657">
    <property type="component" value="Unassembled WGS sequence"/>
</dbReference>
<dbReference type="InterPro" id="IPR011044">
    <property type="entry name" value="Quino_amine_DH_bsu"/>
</dbReference>
<dbReference type="PANTHER" id="PTHR47197:SF3">
    <property type="entry name" value="DIHYDRO-HEME D1 DEHYDROGENASE"/>
    <property type="match status" value="1"/>
</dbReference>
<dbReference type="InterPro" id="IPR015943">
    <property type="entry name" value="WD40/YVTN_repeat-like_dom_sf"/>
</dbReference>
<evidence type="ECO:0000313" key="3">
    <source>
        <dbReference type="Proteomes" id="UP000095657"/>
    </source>
</evidence>
<accession>A0A174SL86</accession>